<dbReference type="Gene3D" id="3.30.420.10">
    <property type="entry name" value="Ribonuclease H-like superfamily/Ribonuclease H"/>
    <property type="match status" value="1"/>
</dbReference>
<dbReference type="PANTHER" id="PTHR37984:SF5">
    <property type="entry name" value="PROTEIN NYNRIN-LIKE"/>
    <property type="match status" value="1"/>
</dbReference>
<dbReference type="InterPro" id="IPR036397">
    <property type="entry name" value="RNaseH_sf"/>
</dbReference>
<dbReference type="Proteomes" id="UP001162029">
    <property type="component" value="Unassembled WGS sequence"/>
</dbReference>
<dbReference type="InterPro" id="IPR001584">
    <property type="entry name" value="Integrase_cat-core"/>
</dbReference>
<keyword evidence="3" id="KW-1185">Reference proteome</keyword>
<reference evidence="2" key="1">
    <citation type="submission" date="2022-12" db="EMBL/GenBank/DDBJ databases">
        <authorList>
            <person name="Webb A."/>
        </authorList>
    </citation>
    <scope>NUCLEOTIDE SEQUENCE</scope>
    <source>
        <strain evidence="2">Pd1</strain>
    </source>
</reference>
<protein>
    <recommendedName>
        <fullName evidence="1">Integrase catalytic domain-containing protein</fullName>
    </recommendedName>
</protein>
<dbReference type="InterPro" id="IPR050951">
    <property type="entry name" value="Retrovirus_Pol_polyprotein"/>
</dbReference>
<gene>
    <name evidence="2" type="ORF">PDE001_LOCUS10649</name>
</gene>
<evidence type="ECO:0000313" key="3">
    <source>
        <dbReference type="Proteomes" id="UP001162029"/>
    </source>
</evidence>
<dbReference type="PANTHER" id="PTHR37984">
    <property type="entry name" value="PROTEIN CBG26694"/>
    <property type="match status" value="1"/>
</dbReference>
<comment type="caution">
    <text evidence="2">The sequence shown here is derived from an EMBL/GenBank/DDBJ whole genome shotgun (WGS) entry which is preliminary data.</text>
</comment>
<dbReference type="AlphaFoldDB" id="A0AAV0V8Q6"/>
<dbReference type="InterPro" id="IPR012337">
    <property type="entry name" value="RNaseH-like_sf"/>
</dbReference>
<dbReference type="EMBL" id="CANTFM010002298">
    <property type="protein sequence ID" value="CAI5745589.1"/>
    <property type="molecule type" value="Genomic_DNA"/>
</dbReference>
<dbReference type="SUPFAM" id="SSF53098">
    <property type="entry name" value="Ribonuclease H-like"/>
    <property type="match status" value="1"/>
</dbReference>
<dbReference type="PROSITE" id="PS50994">
    <property type="entry name" value="INTEGRASE"/>
    <property type="match status" value="1"/>
</dbReference>
<evidence type="ECO:0000313" key="2">
    <source>
        <dbReference type="EMBL" id="CAI5745589.1"/>
    </source>
</evidence>
<evidence type="ECO:0000259" key="1">
    <source>
        <dbReference type="PROSITE" id="PS50994"/>
    </source>
</evidence>
<name>A0AAV0V8Q6_9STRA</name>
<dbReference type="GO" id="GO:0015074">
    <property type="term" value="P:DNA integration"/>
    <property type="evidence" value="ECO:0007669"/>
    <property type="project" value="InterPro"/>
</dbReference>
<accession>A0AAV0V8Q6</accession>
<feature type="domain" description="Integrase catalytic" evidence="1">
    <location>
        <begin position="1"/>
        <end position="150"/>
    </location>
</feature>
<sequence>MDFIFGLAPDSQGRTGILAFVDRFSKMSRLIPVSAKVTAAETASHFIDAVYRHHGLPESIISDRNPRFTSAFWTKLFELLGTRLKVSTAAYSETDRRTERVNRVLEDVLCSYATSFTSWSTFLPLVEFSLNNSEHASTGLTPFFVNNARHPRVPALLALGQASSLGGDEEEKTTVPMTGFTPGRAGALCHAPKRLPSVAHSSVSAKVTTRSQAKRPDVAPKIPALPIDDAAVSDFLLHRQSVTRYVRFSRMLGGLSQWRIGRASLTTGPTSSRHLARLCSRLWLSQELTFQHPHPFE</sequence>
<proteinExistence type="predicted"/>
<dbReference type="GO" id="GO:0003676">
    <property type="term" value="F:nucleic acid binding"/>
    <property type="evidence" value="ECO:0007669"/>
    <property type="project" value="InterPro"/>
</dbReference>
<organism evidence="2 3">
    <name type="scientific">Peronospora destructor</name>
    <dbReference type="NCBI Taxonomy" id="86335"/>
    <lineage>
        <taxon>Eukaryota</taxon>
        <taxon>Sar</taxon>
        <taxon>Stramenopiles</taxon>
        <taxon>Oomycota</taxon>
        <taxon>Peronosporomycetes</taxon>
        <taxon>Peronosporales</taxon>
        <taxon>Peronosporaceae</taxon>
        <taxon>Peronospora</taxon>
    </lineage>
</organism>